<dbReference type="Pfam" id="PF07992">
    <property type="entry name" value="Pyr_redox_2"/>
    <property type="match status" value="1"/>
</dbReference>
<proteinExistence type="predicted"/>
<protein>
    <submittedName>
        <fullName evidence="5">Thioredoxin reductase</fullName>
        <ecNumber evidence="5">1.8.1.9</ecNumber>
    </submittedName>
</protein>
<dbReference type="Gene3D" id="3.40.30.10">
    <property type="entry name" value="Glutaredoxin"/>
    <property type="match status" value="1"/>
</dbReference>
<dbReference type="AlphaFoldDB" id="A0A6J4UXI2"/>
<reference evidence="5" key="1">
    <citation type="submission" date="2020-02" db="EMBL/GenBank/DDBJ databases">
        <authorList>
            <person name="Meier V. D."/>
        </authorList>
    </citation>
    <scope>NUCLEOTIDE SEQUENCE</scope>
    <source>
        <strain evidence="5">AVDCRST_MAG19</strain>
    </source>
</reference>
<dbReference type="SMART" id="SM00448">
    <property type="entry name" value="REC"/>
    <property type="match status" value="1"/>
</dbReference>
<dbReference type="GO" id="GO:0004791">
    <property type="term" value="F:thioredoxin-disulfide reductase (NADPH) activity"/>
    <property type="evidence" value="ECO:0007669"/>
    <property type="project" value="UniProtKB-EC"/>
</dbReference>
<organism evidence="5">
    <name type="scientific">uncultured Thermomicrobiales bacterium</name>
    <dbReference type="NCBI Taxonomy" id="1645740"/>
    <lineage>
        <taxon>Bacteria</taxon>
        <taxon>Pseudomonadati</taxon>
        <taxon>Thermomicrobiota</taxon>
        <taxon>Thermomicrobia</taxon>
        <taxon>Thermomicrobiales</taxon>
        <taxon>environmental samples</taxon>
    </lineage>
</organism>
<dbReference type="SUPFAM" id="SSF52833">
    <property type="entry name" value="Thioredoxin-like"/>
    <property type="match status" value="1"/>
</dbReference>
<evidence type="ECO:0000256" key="1">
    <source>
        <dbReference type="ARBA" id="ARBA00022630"/>
    </source>
</evidence>
<dbReference type="GO" id="GO:0000160">
    <property type="term" value="P:phosphorelay signal transduction system"/>
    <property type="evidence" value="ECO:0007669"/>
    <property type="project" value="InterPro"/>
</dbReference>
<accession>A0A6J4UXI2</accession>
<feature type="modified residue" description="4-aspartylphosphate" evidence="3">
    <location>
        <position position="73"/>
    </location>
</feature>
<dbReference type="Gene3D" id="3.50.50.60">
    <property type="entry name" value="FAD/NAD(P)-binding domain"/>
    <property type="match status" value="2"/>
</dbReference>
<dbReference type="PROSITE" id="PS50110">
    <property type="entry name" value="RESPONSE_REGULATORY"/>
    <property type="match status" value="1"/>
</dbReference>
<dbReference type="InterPro" id="IPR023753">
    <property type="entry name" value="FAD/NAD-binding_dom"/>
</dbReference>
<dbReference type="Gene3D" id="3.40.50.2300">
    <property type="match status" value="1"/>
</dbReference>
<dbReference type="Pfam" id="PF00072">
    <property type="entry name" value="Response_reg"/>
    <property type="match status" value="1"/>
</dbReference>
<dbReference type="EC" id="1.8.1.9" evidence="5"/>
<dbReference type="InterPro" id="IPR011006">
    <property type="entry name" value="CheY-like_superfamily"/>
</dbReference>
<keyword evidence="1" id="KW-0285">Flavoprotein</keyword>
<gene>
    <name evidence="5" type="ORF">AVDCRST_MAG19-1435</name>
</gene>
<dbReference type="InterPro" id="IPR036188">
    <property type="entry name" value="FAD/NAD-bd_sf"/>
</dbReference>
<evidence type="ECO:0000256" key="3">
    <source>
        <dbReference type="PROSITE-ProRule" id="PRU00169"/>
    </source>
</evidence>
<name>A0A6J4UXI2_9BACT</name>
<dbReference type="InterPro" id="IPR036249">
    <property type="entry name" value="Thioredoxin-like_sf"/>
</dbReference>
<dbReference type="PRINTS" id="PR00469">
    <property type="entry name" value="PNDRDTASEII"/>
</dbReference>
<dbReference type="EMBL" id="CADCWL010000066">
    <property type="protein sequence ID" value="CAA9558919.1"/>
    <property type="molecule type" value="Genomic_DNA"/>
</dbReference>
<dbReference type="PANTHER" id="PTHR48105">
    <property type="entry name" value="THIOREDOXIN REDUCTASE 1-RELATED-RELATED"/>
    <property type="match status" value="1"/>
</dbReference>
<dbReference type="InterPro" id="IPR050097">
    <property type="entry name" value="Ferredoxin-NADP_redctase_2"/>
</dbReference>
<evidence type="ECO:0000313" key="5">
    <source>
        <dbReference type="EMBL" id="CAA9558919.1"/>
    </source>
</evidence>
<dbReference type="InterPro" id="IPR001789">
    <property type="entry name" value="Sig_transdc_resp-reg_receiver"/>
</dbReference>
<dbReference type="SUPFAM" id="SSF52172">
    <property type="entry name" value="CheY-like"/>
    <property type="match status" value="1"/>
</dbReference>
<keyword evidence="3" id="KW-0597">Phosphoprotein</keyword>
<dbReference type="SUPFAM" id="SSF51905">
    <property type="entry name" value="FAD/NAD(P)-binding domain"/>
    <property type="match status" value="1"/>
</dbReference>
<sequence length="567" mass="61523">MENTQPAAARPADRPALLTIDDDPEVLRAVERDLRRRYGREYRVVRADSGEAALGAIDELRRREEPVALLLADQRMPKMDGVAFLEEAMRRVPDAKRVLLTAYADTEAAIKAINTVKLDHYLLKPWDPPEEQLYPVIDDLLEDWKAGFRPPYRGLRVIGHRWSPASHEVREFLARNQVPYRWLDVETDPEAQQTIAAEGAEGGVLPLLVFADGTRLEGPTLAEVAETVGLSSQAKRPFYDLIIAGGGPSGLAAAVYGASEGLSTVMVEREAPGGQAGQSSRIENYLGFPVGLSGTDLARRAVAQATRFGVEILTPQEVCGLRVEDAYRYVTLADGTELSCHALIIATGVSYRRLEAPGVERLTGAGIYYGAAQTEAAACQDEEVYIVGGANSAGQAAMYFARYARRVTMLVRGADLSAGMSHYLIEQIEGTPNIRVRTHSSVAEAHGGESLEELTLADTATGQTERVPANALFVFIGAQPRTDWLEGIVARDKRGFVLSGPDVPRDEHGRIAGWPTDRDPYLMETSVPGVFVAGDVRASSVKRVASGVGEGAIAVSFVHQYLTQSKV</sequence>
<evidence type="ECO:0000256" key="2">
    <source>
        <dbReference type="ARBA" id="ARBA00023002"/>
    </source>
</evidence>
<evidence type="ECO:0000259" key="4">
    <source>
        <dbReference type="PROSITE" id="PS50110"/>
    </source>
</evidence>
<dbReference type="PRINTS" id="PR00368">
    <property type="entry name" value="FADPNR"/>
</dbReference>
<feature type="domain" description="Response regulatory" evidence="4">
    <location>
        <begin position="16"/>
        <end position="139"/>
    </location>
</feature>
<keyword evidence="2 5" id="KW-0560">Oxidoreductase</keyword>